<feature type="transmembrane region" description="Helical" evidence="9">
    <location>
        <begin position="20"/>
        <end position="41"/>
    </location>
</feature>
<evidence type="ECO:0000256" key="9">
    <source>
        <dbReference type="SAM" id="Phobius"/>
    </source>
</evidence>
<proteinExistence type="inferred from homology"/>
<comment type="similarity">
    <text evidence="7">Belongs to the methyl-accepting chemotaxis (MCP) protein family.</text>
</comment>
<feature type="transmembrane region" description="Helical" evidence="9">
    <location>
        <begin position="204"/>
        <end position="224"/>
    </location>
</feature>
<dbReference type="PANTHER" id="PTHR32089">
    <property type="entry name" value="METHYL-ACCEPTING CHEMOTAXIS PROTEIN MCPB"/>
    <property type="match status" value="1"/>
</dbReference>
<dbReference type="PROSITE" id="PS50885">
    <property type="entry name" value="HAMP"/>
    <property type="match status" value="1"/>
</dbReference>
<evidence type="ECO:0000313" key="12">
    <source>
        <dbReference type="EMBL" id="MCZ8532655.1"/>
    </source>
</evidence>
<dbReference type="InterPro" id="IPR033480">
    <property type="entry name" value="sCache_2"/>
</dbReference>
<sequence length="583" mass="64685">MKREKTSFLKTNKISTKLLFLISTIILLTAIIVGGTGYFLAKNELIYSGKLDLSHIANSSLATLTTLNEQVESNELTLSEAQEKARVLLNGPKLAEEGYDFTKSNFVYKDKGYLVAYGSDYSTKLHPKNVIESIPEDTTNREKMVKGAHETTYNEQFVTYLDEDENGDMKNKIAYMTYYEPWDWNVGIAVYEDEFYAQLNKLKYILIAITITITILSLLSFYFLTKKKIKFLVDVKSAALNIANGQLQNSQLHESKDEIGQLGYAFNQMSSQLSQLISGLQSTSDNLLESATELSAVSEETSASSEEVGKAISEISNGTLTQFNDLENTNQRINHLQQSINTMNEQSHVIKELSINSEKATQQGREIVQQLQNSNEESLKASSHINTGITSLSSRVKEISRITETIESIAAETNLLALNASIEAARAGEHGKGFAVVASEVRKLAEQSNKATHQIQEMITGIAEETQKTVHAMSQTTLHSEQLNQVVNKTEKEFSNIAASIFQTIQAVDTLNTELEQVTEENNNITIAIRNATSVSQQTAATVEEIHASVDEQINAIANVANSAEHLTHLNHQLNSMLNKYSN</sequence>
<evidence type="ECO:0000256" key="7">
    <source>
        <dbReference type="ARBA" id="ARBA00029447"/>
    </source>
</evidence>
<protein>
    <submittedName>
        <fullName evidence="12">Methyl-accepting chemotaxis protein</fullName>
    </submittedName>
</protein>
<dbReference type="Gene3D" id="1.10.287.950">
    <property type="entry name" value="Methyl-accepting chemotaxis protein"/>
    <property type="match status" value="1"/>
</dbReference>
<feature type="domain" description="Methyl-accepting transducer" evidence="10">
    <location>
        <begin position="297"/>
        <end position="547"/>
    </location>
</feature>
<dbReference type="GO" id="GO:0007165">
    <property type="term" value="P:signal transduction"/>
    <property type="evidence" value="ECO:0007669"/>
    <property type="project" value="UniProtKB-KW"/>
</dbReference>
<dbReference type="SMART" id="SM00283">
    <property type="entry name" value="MA"/>
    <property type="match status" value="1"/>
</dbReference>
<name>A0A9X3L779_9BACI</name>
<keyword evidence="6 8" id="KW-0807">Transducer</keyword>
<dbReference type="Gene3D" id="6.10.340.10">
    <property type="match status" value="1"/>
</dbReference>
<accession>A0A9X3L779</accession>
<evidence type="ECO:0000256" key="5">
    <source>
        <dbReference type="ARBA" id="ARBA00023136"/>
    </source>
</evidence>
<feature type="domain" description="HAMP" evidence="11">
    <location>
        <begin position="232"/>
        <end position="278"/>
    </location>
</feature>
<keyword evidence="3 9" id="KW-0812">Transmembrane</keyword>
<organism evidence="12 13">
    <name type="scientific">Psychrobacillus psychrodurans</name>
    <dbReference type="NCBI Taxonomy" id="126157"/>
    <lineage>
        <taxon>Bacteria</taxon>
        <taxon>Bacillati</taxon>
        <taxon>Bacillota</taxon>
        <taxon>Bacilli</taxon>
        <taxon>Bacillales</taxon>
        <taxon>Bacillaceae</taxon>
        <taxon>Psychrobacillus</taxon>
    </lineage>
</organism>
<dbReference type="PROSITE" id="PS50111">
    <property type="entry name" value="CHEMOTAXIS_TRANSDUC_2"/>
    <property type="match status" value="1"/>
</dbReference>
<evidence type="ECO:0000313" key="13">
    <source>
        <dbReference type="Proteomes" id="UP001152172"/>
    </source>
</evidence>
<comment type="caution">
    <text evidence="12">The sequence shown here is derived from an EMBL/GenBank/DDBJ whole genome shotgun (WGS) entry which is preliminary data.</text>
</comment>
<dbReference type="Pfam" id="PF00015">
    <property type="entry name" value="MCPsignal"/>
    <property type="match status" value="1"/>
</dbReference>
<evidence type="ECO:0000256" key="8">
    <source>
        <dbReference type="PROSITE-ProRule" id="PRU00284"/>
    </source>
</evidence>
<evidence type="ECO:0000256" key="4">
    <source>
        <dbReference type="ARBA" id="ARBA00022989"/>
    </source>
</evidence>
<keyword evidence="5 9" id="KW-0472">Membrane</keyword>
<dbReference type="Proteomes" id="UP001152172">
    <property type="component" value="Unassembled WGS sequence"/>
</dbReference>
<keyword evidence="4 9" id="KW-1133">Transmembrane helix</keyword>
<gene>
    <name evidence="12" type="ORF">M9R61_04740</name>
</gene>
<keyword evidence="13" id="KW-1185">Reference proteome</keyword>
<dbReference type="RefSeq" id="WP_090569403.1">
    <property type="nucleotide sequence ID" value="NZ_CP189791.1"/>
</dbReference>
<dbReference type="PANTHER" id="PTHR32089:SF112">
    <property type="entry name" value="LYSOZYME-LIKE PROTEIN-RELATED"/>
    <property type="match status" value="1"/>
</dbReference>
<evidence type="ECO:0000256" key="3">
    <source>
        <dbReference type="ARBA" id="ARBA00022692"/>
    </source>
</evidence>
<evidence type="ECO:0000259" key="10">
    <source>
        <dbReference type="PROSITE" id="PS50111"/>
    </source>
</evidence>
<keyword evidence="2" id="KW-1003">Cell membrane</keyword>
<evidence type="ECO:0000259" key="11">
    <source>
        <dbReference type="PROSITE" id="PS50885"/>
    </source>
</evidence>
<evidence type="ECO:0000256" key="6">
    <source>
        <dbReference type="ARBA" id="ARBA00023224"/>
    </source>
</evidence>
<dbReference type="InterPro" id="IPR004089">
    <property type="entry name" value="MCPsignal_dom"/>
</dbReference>
<dbReference type="Gene3D" id="3.30.450.20">
    <property type="entry name" value="PAS domain"/>
    <property type="match status" value="1"/>
</dbReference>
<evidence type="ECO:0000256" key="1">
    <source>
        <dbReference type="ARBA" id="ARBA00004651"/>
    </source>
</evidence>
<dbReference type="GO" id="GO:0005886">
    <property type="term" value="C:plasma membrane"/>
    <property type="evidence" value="ECO:0007669"/>
    <property type="project" value="UniProtKB-SubCell"/>
</dbReference>
<dbReference type="InterPro" id="IPR003660">
    <property type="entry name" value="HAMP_dom"/>
</dbReference>
<dbReference type="SUPFAM" id="SSF58104">
    <property type="entry name" value="Methyl-accepting chemotaxis protein (MCP) signaling domain"/>
    <property type="match status" value="1"/>
</dbReference>
<reference evidence="12" key="1">
    <citation type="submission" date="2022-05" db="EMBL/GenBank/DDBJ databases">
        <authorList>
            <person name="Colautti A."/>
            <person name="Iacumin L."/>
        </authorList>
    </citation>
    <scope>NUCLEOTIDE SEQUENCE</scope>
    <source>
        <strain evidence="12">DSM 30747</strain>
    </source>
</reference>
<comment type="subcellular location">
    <subcellularLocation>
        <location evidence="1">Cell membrane</location>
        <topology evidence="1">Multi-pass membrane protein</topology>
    </subcellularLocation>
</comment>
<evidence type="ECO:0000256" key="2">
    <source>
        <dbReference type="ARBA" id="ARBA00022475"/>
    </source>
</evidence>
<dbReference type="EMBL" id="JAMKBI010000002">
    <property type="protein sequence ID" value="MCZ8532655.1"/>
    <property type="molecule type" value="Genomic_DNA"/>
</dbReference>
<dbReference type="AlphaFoldDB" id="A0A9X3L779"/>
<dbReference type="Pfam" id="PF17200">
    <property type="entry name" value="sCache_2"/>
    <property type="match status" value="1"/>
</dbReference>
<dbReference type="CDD" id="cd06225">
    <property type="entry name" value="HAMP"/>
    <property type="match status" value="1"/>
</dbReference>